<feature type="compositionally biased region" description="Low complexity" evidence="1">
    <location>
        <begin position="42"/>
        <end position="59"/>
    </location>
</feature>
<feature type="region of interest" description="Disordered" evidence="1">
    <location>
        <begin position="42"/>
        <end position="72"/>
    </location>
</feature>
<organism evidence="2 3">
    <name type="scientific">Stutzerimonas tarimensis</name>
    <dbReference type="NCBI Taxonomy" id="1507735"/>
    <lineage>
        <taxon>Bacteria</taxon>
        <taxon>Pseudomonadati</taxon>
        <taxon>Pseudomonadota</taxon>
        <taxon>Gammaproteobacteria</taxon>
        <taxon>Pseudomonadales</taxon>
        <taxon>Pseudomonadaceae</taxon>
        <taxon>Stutzerimonas</taxon>
    </lineage>
</organism>
<dbReference type="Proteomes" id="UP001595630">
    <property type="component" value="Unassembled WGS sequence"/>
</dbReference>
<dbReference type="EMBL" id="JBHRXZ010000011">
    <property type="protein sequence ID" value="MFC3606959.1"/>
    <property type="molecule type" value="Genomic_DNA"/>
</dbReference>
<feature type="non-terminal residue" evidence="2">
    <location>
        <position position="116"/>
    </location>
</feature>
<evidence type="ECO:0000313" key="3">
    <source>
        <dbReference type="Proteomes" id="UP001595630"/>
    </source>
</evidence>
<name>A0ABV7T1B7_9GAMM</name>
<protein>
    <submittedName>
        <fullName evidence="2">Uncharacterized protein</fullName>
    </submittedName>
</protein>
<comment type="caution">
    <text evidence="2">The sequence shown here is derived from an EMBL/GenBank/DDBJ whole genome shotgun (WGS) entry which is preliminary data.</text>
</comment>
<accession>A0ABV7T1B7</accession>
<evidence type="ECO:0000256" key="1">
    <source>
        <dbReference type="SAM" id="MobiDB-lite"/>
    </source>
</evidence>
<reference evidence="3" key="1">
    <citation type="journal article" date="2019" name="Int. J. Syst. Evol. Microbiol.">
        <title>The Global Catalogue of Microorganisms (GCM) 10K type strain sequencing project: providing services to taxonomists for standard genome sequencing and annotation.</title>
        <authorList>
            <consortium name="The Broad Institute Genomics Platform"/>
            <consortium name="The Broad Institute Genome Sequencing Center for Infectious Disease"/>
            <person name="Wu L."/>
            <person name="Ma J."/>
        </authorList>
    </citation>
    <scope>NUCLEOTIDE SEQUENCE [LARGE SCALE GENOMIC DNA]</scope>
    <source>
        <strain evidence="3">KCTC 42447</strain>
    </source>
</reference>
<sequence>MPAPASFAADLPSLLSPADLRKLDDRIRRRADFLISIKAKNAPRPRAPAAASPTATKTSNRGRPPRTITNPFVDLIGPTTGFGRYPYFATEIIEGIARLDWHDHGSDEVSKPLSVK</sequence>
<gene>
    <name evidence="2" type="ORF">ACFOMF_04080</name>
</gene>
<proteinExistence type="predicted"/>
<keyword evidence="3" id="KW-1185">Reference proteome</keyword>
<evidence type="ECO:0000313" key="2">
    <source>
        <dbReference type="EMBL" id="MFC3606959.1"/>
    </source>
</evidence>